<evidence type="ECO:0000313" key="1">
    <source>
        <dbReference type="EMBL" id="CAG8566820.1"/>
    </source>
</evidence>
<dbReference type="Proteomes" id="UP000789572">
    <property type="component" value="Unassembled WGS sequence"/>
</dbReference>
<dbReference type="EMBL" id="CAJVPJ010000943">
    <property type="protein sequence ID" value="CAG8566820.1"/>
    <property type="molecule type" value="Genomic_DNA"/>
</dbReference>
<gene>
    <name evidence="1" type="ORF">POCULU_LOCUS5791</name>
</gene>
<dbReference type="OrthoDB" id="2440420at2759"/>
<organism evidence="1 2">
    <name type="scientific">Paraglomus occultum</name>
    <dbReference type="NCBI Taxonomy" id="144539"/>
    <lineage>
        <taxon>Eukaryota</taxon>
        <taxon>Fungi</taxon>
        <taxon>Fungi incertae sedis</taxon>
        <taxon>Mucoromycota</taxon>
        <taxon>Glomeromycotina</taxon>
        <taxon>Glomeromycetes</taxon>
        <taxon>Paraglomerales</taxon>
        <taxon>Paraglomeraceae</taxon>
        <taxon>Paraglomus</taxon>
    </lineage>
</organism>
<proteinExistence type="predicted"/>
<keyword evidence="2" id="KW-1185">Reference proteome</keyword>
<protein>
    <submittedName>
        <fullName evidence="1">393_t:CDS:1</fullName>
    </submittedName>
</protein>
<name>A0A9N9BFM2_9GLOM</name>
<evidence type="ECO:0000313" key="2">
    <source>
        <dbReference type="Proteomes" id="UP000789572"/>
    </source>
</evidence>
<reference evidence="1" key="1">
    <citation type="submission" date="2021-06" db="EMBL/GenBank/DDBJ databases">
        <authorList>
            <person name="Kallberg Y."/>
            <person name="Tangrot J."/>
            <person name="Rosling A."/>
        </authorList>
    </citation>
    <scope>NUCLEOTIDE SEQUENCE</scope>
    <source>
        <strain evidence="1">IA702</strain>
    </source>
</reference>
<accession>A0A9N9BFM2</accession>
<sequence length="230" mass="26451">MTSAAKELYRPIPKVIKHYFPKKKVIFAGTDPGIVTTTTTIPKTLEEICADIDRFQALLLSGTDGFDKQFSVKQLPRCSKITSGLINSVTFLRRHQKKDERRRTNGMDELIRQKKLSKGHREREIRIQRAYGKIIGQERRQIRAYAQPSVGKQVPAIIHCCGHWKSTGSTIKGQSRRGTKKIIEQYRNHGHVEFTNERNTSKICPYCFSEIDLHKTRRIVNGTEKIVRCS</sequence>
<dbReference type="AlphaFoldDB" id="A0A9N9BFM2"/>
<comment type="caution">
    <text evidence="1">The sequence shown here is derived from an EMBL/GenBank/DDBJ whole genome shotgun (WGS) entry which is preliminary data.</text>
</comment>